<feature type="transmembrane region" description="Helical" evidence="9">
    <location>
        <begin position="246"/>
        <end position="264"/>
    </location>
</feature>
<dbReference type="InterPro" id="IPR003339">
    <property type="entry name" value="ABC/ECF_trnsptr_transmembrane"/>
</dbReference>
<dbReference type="InterPro" id="IPR024919">
    <property type="entry name" value="EcfT"/>
</dbReference>
<evidence type="ECO:0000256" key="2">
    <source>
        <dbReference type="ARBA" id="ARBA00005660"/>
    </source>
</evidence>
<protein>
    <recommendedName>
        <fullName evidence="3 9">Energy-coupling factor transporter transmembrane protein EcfT</fullName>
        <shortName evidence="9">ECF transporter T component EcfT</shortName>
    </recommendedName>
</protein>
<keyword evidence="4 9" id="KW-0813">Transport</keyword>
<name>A0AAT9LEX4_9FIRM</name>
<evidence type="ECO:0000256" key="4">
    <source>
        <dbReference type="ARBA" id="ARBA00022448"/>
    </source>
</evidence>
<evidence type="ECO:0000313" key="10">
    <source>
        <dbReference type="EMBL" id="QUL99609.1"/>
    </source>
</evidence>
<feature type="transmembrane region" description="Helical" evidence="9">
    <location>
        <begin position="106"/>
        <end position="129"/>
    </location>
</feature>
<organism evidence="10">
    <name type="scientific">Candidatus Fermentithermobacillus carboniphilus</name>
    <dbReference type="NCBI Taxonomy" id="3085328"/>
    <lineage>
        <taxon>Bacteria</taxon>
        <taxon>Bacillati</taxon>
        <taxon>Bacillota</taxon>
        <taxon>Candidatus Fermentithermobacillia</taxon>
        <taxon>Candidatus Fermentithermobacillales</taxon>
        <taxon>Candidatus Fermentithermobacillaceae</taxon>
        <taxon>Candidatus Fermentithermobacillus</taxon>
    </lineage>
</organism>
<comment type="function">
    <text evidence="9">Transmembrane (T) component of an energy-coupling factor (ECF) ABC-transporter complex. Unlike classic ABC transporters this ECF transporter provides the energy necessary to transport a number of different substrates.</text>
</comment>
<feature type="transmembrane region" description="Helical" evidence="9">
    <location>
        <begin position="73"/>
        <end position="94"/>
    </location>
</feature>
<keyword evidence="5 9" id="KW-1003">Cell membrane</keyword>
<dbReference type="PANTHER" id="PTHR33514:SF13">
    <property type="entry name" value="PROTEIN ABCI12, CHLOROPLASTIC"/>
    <property type="match status" value="1"/>
</dbReference>
<reference evidence="10" key="2">
    <citation type="journal article" date="2023" name="Biology">
        <title>Prokaryotic Life Associated with Coal-Fire Gas Vents Revealed by Metagenomics.</title>
        <authorList>
            <person name="Kadnikov V.V."/>
            <person name="Mardanov A.V."/>
            <person name="Beletsky A.V."/>
            <person name="Karnachuk O.V."/>
            <person name="Ravin N.V."/>
        </authorList>
    </citation>
    <scope>NUCLEOTIDE SEQUENCE</scope>
    <source>
        <strain evidence="10">Bu02</strain>
    </source>
</reference>
<reference evidence="10" key="1">
    <citation type="submission" date="2020-10" db="EMBL/GenBank/DDBJ databases">
        <authorList>
            <person name="Kadnikov V."/>
            <person name="Beletsky A.V."/>
            <person name="Mardanov A.V."/>
            <person name="Karnachuk O.V."/>
            <person name="Ravin N.V."/>
        </authorList>
    </citation>
    <scope>NUCLEOTIDE SEQUENCE</scope>
    <source>
        <strain evidence="10">Bu02</strain>
    </source>
</reference>
<comment type="similarity">
    <text evidence="2 9">Belongs to the energy-coupling factor EcfT family.</text>
</comment>
<keyword evidence="6 9" id="KW-0812">Transmembrane</keyword>
<evidence type="ECO:0000256" key="8">
    <source>
        <dbReference type="ARBA" id="ARBA00023136"/>
    </source>
</evidence>
<dbReference type="Pfam" id="PF02361">
    <property type="entry name" value="CbiQ"/>
    <property type="match status" value="1"/>
</dbReference>
<dbReference type="EMBL" id="CP062796">
    <property type="protein sequence ID" value="QUL99609.1"/>
    <property type="molecule type" value="Genomic_DNA"/>
</dbReference>
<dbReference type="CDD" id="cd16914">
    <property type="entry name" value="EcfT"/>
    <property type="match status" value="1"/>
</dbReference>
<dbReference type="AlphaFoldDB" id="A0AAT9LEX4"/>
<keyword evidence="8 9" id="KW-0472">Membrane</keyword>
<evidence type="ECO:0000256" key="1">
    <source>
        <dbReference type="ARBA" id="ARBA00004651"/>
    </source>
</evidence>
<accession>A0AAT9LEX4</accession>
<evidence type="ECO:0000256" key="7">
    <source>
        <dbReference type="ARBA" id="ARBA00022989"/>
    </source>
</evidence>
<dbReference type="GO" id="GO:0005886">
    <property type="term" value="C:plasma membrane"/>
    <property type="evidence" value="ECO:0007669"/>
    <property type="project" value="UniProtKB-SubCell"/>
</dbReference>
<dbReference type="KEGG" id="fcz:IMF26_06010"/>
<proteinExistence type="inferred from homology"/>
<dbReference type="HAMAP" id="MF_01461">
    <property type="entry name" value="EcfT"/>
    <property type="match status" value="1"/>
</dbReference>
<comment type="subunit">
    <text evidence="9">Forms a stable energy-coupling factor (ECF) transporter complex composed of 2 membrane-embedded substrate-binding proteins (S component), 2 ATP-binding proteins (A component) and 2 transmembrane proteins (T component).</text>
</comment>
<evidence type="ECO:0000256" key="5">
    <source>
        <dbReference type="ARBA" id="ARBA00022475"/>
    </source>
</evidence>
<evidence type="ECO:0000256" key="6">
    <source>
        <dbReference type="ARBA" id="ARBA00022692"/>
    </source>
</evidence>
<gene>
    <name evidence="9" type="primary">ecfT</name>
    <name evidence="10" type="ORF">IMF26_06010</name>
</gene>
<dbReference type="PANTHER" id="PTHR33514">
    <property type="entry name" value="PROTEIN ABCI12, CHLOROPLASTIC"/>
    <property type="match status" value="1"/>
</dbReference>
<dbReference type="GO" id="GO:0022857">
    <property type="term" value="F:transmembrane transporter activity"/>
    <property type="evidence" value="ECO:0007669"/>
    <property type="project" value="UniProtKB-UniRule"/>
</dbReference>
<sequence>MPGGVIIGQYYPARSFVHSMDPRAKILISIMFMIILFSGNNFYAFLVVGIYAAASIILSKVPWTVVLRGLRPIAFIMLFTLVLHLFLTPGPVLFQLGPLKATWSGLVQGVFIGVRLIILILFTSLLTLTTSPIELTDGLEDILKPFSRLGVPAHEIAMMMTIALRFIPTLLEEAERIMKAQMARGADFESGNMIQRARGLVPLLVPLFVSAFRRADDLAMAMEARCYRGGEGRTRMRQLRFGAKDFLAFAVTLVMLVLVIYTRVRFGPVISPGTF</sequence>
<keyword evidence="7 9" id="KW-1133">Transmembrane helix</keyword>
<evidence type="ECO:0000256" key="3">
    <source>
        <dbReference type="ARBA" id="ARBA00014042"/>
    </source>
</evidence>
<evidence type="ECO:0000256" key="9">
    <source>
        <dbReference type="HAMAP-Rule" id="MF_01461"/>
    </source>
</evidence>
<comment type="subcellular location">
    <subcellularLocation>
        <location evidence="1 9">Cell membrane</location>
        <topology evidence="1 9">Multi-pass membrane protein</topology>
    </subcellularLocation>
</comment>
<feature type="transmembrane region" description="Helical" evidence="9">
    <location>
        <begin position="26"/>
        <end position="53"/>
    </location>
</feature>